<dbReference type="AlphaFoldDB" id="A0A817MYT4"/>
<evidence type="ECO:0000256" key="1">
    <source>
        <dbReference type="ARBA" id="ARBA00022737"/>
    </source>
</evidence>
<evidence type="ECO:0000313" key="5">
    <source>
        <dbReference type="EMBL" id="CAF4807354.1"/>
    </source>
</evidence>
<dbReference type="Proteomes" id="UP000663825">
    <property type="component" value="Unassembled WGS sequence"/>
</dbReference>
<dbReference type="EMBL" id="CAJOBP010049732">
    <property type="protein sequence ID" value="CAF4807354.1"/>
    <property type="molecule type" value="Genomic_DNA"/>
</dbReference>
<evidence type="ECO:0000313" key="7">
    <source>
        <dbReference type="Proteomes" id="UP000663873"/>
    </source>
</evidence>
<dbReference type="SMART" id="SM00028">
    <property type="entry name" value="TPR"/>
    <property type="match status" value="1"/>
</dbReference>
<evidence type="ECO:0000313" key="6">
    <source>
        <dbReference type="Proteomes" id="UP000663825"/>
    </source>
</evidence>
<dbReference type="Gene3D" id="1.25.40.10">
    <property type="entry name" value="Tetratricopeptide repeat domain"/>
    <property type="match status" value="1"/>
</dbReference>
<dbReference type="PANTHER" id="PTHR45641">
    <property type="entry name" value="TETRATRICOPEPTIDE REPEAT PROTEIN (AFU_ORTHOLOGUE AFUA_6G03870)"/>
    <property type="match status" value="1"/>
</dbReference>
<evidence type="ECO:0000256" key="3">
    <source>
        <dbReference type="PROSITE-ProRule" id="PRU00339"/>
    </source>
</evidence>
<evidence type="ECO:0008006" key="8">
    <source>
        <dbReference type="Google" id="ProtNLM"/>
    </source>
</evidence>
<keyword evidence="7" id="KW-1185">Reference proteome</keyword>
<evidence type="ECO:0000313" key="4">
    <source>
        <dbReference type="EMBL" id="CAF3079014.1"/>
    </source>
</evidence>
<dbReference type="SUPFAM" id="SSF48452">
    <property type="entry name" value="TPR-like"/>
    <property type="match status" value="1"/>
</dbReference>
<dbReference type="Proteomes" id="UP000663873">
    <property type="component" value="Unassembled WGS sequence"/>
</dbReference>
<dbReference type="PROSITE" id="PS50293">
    <property type="entry name" value="TPR_REGION"/>
    <property type="match status" value="1"/>
</dbReference>
<dbReference type="EMBL" id="CAJNXB010000659">
    <property type="protein sequence ID" value="CAF3079014.1"/>
    <property type="molecule type" value="Genomic_DNA"/>
</dbReference>
<name>A0A817MYT4_9BILA</name>
<feature type="repeat" description="TPR" evidence="3">
    <location>
        <begin position="30"/>
        <end position="63"/>
    </location>
</feature>
<dbReference type="OrthoDB" id="10043504at2759"/>
<reference evidence="4" key="1">
    <citation type="submission" date="2021-02" db="EMBL/GenBank/DDBJ databases">
        <authorList>
            <person name="Nowell W R."/>
        </authorList>
    </citation>
    <scope>NUCLEOTIDE SEQUENCE</scope>
</reference>
<comment type="caution">
    <text evidence="4">The sequence shown here is derived from an EMBL/GenBank/DDBJ whole genome shotgun (WGS) entry which is preliminary data.</text>
</comment>
<dbReference type="Pfam" id="PF13424">
    <property type="entry name" value="TPR_12"/>
    <property type="match status" value="1"/>
</dbReference>
<sequence length="85" mass="9804">MGEYSKALEYYEKSLKIREISLPPTHPDLASSYNNIGQLYEEMEEYSKALPLLEKALGIWRKSLPPTHPNIKIAMNAIDRVKEKL</sequence>
<gene>
    <name evidence="4" type="ORF">TIS948_LOCUS5548</name>
    <name evidence="5" type="ORF">UJA718_LOCUS41565</name>
</gene>
<accession>A0A817MYT4</accession>
<dbReference type="InterPro" id="IPR011990">
    <property type="entry name" value="TPR-like_helical_dom_sf"/>
</dbReference>
<keyword evidence="1" id="KW-0677">Repeat</keyword>
<dbReference type="PROSITE" id="PS50005">
    <property type="entry name" value="TPR"/>
    <property type="match status" value="1"/>
</dbReference>
<proteinExistence type="predicted"/>
<protein>
    <recommendedName>
        <fullName evidence="8">Tetratricopeptide repeat protein</fullName>
    </recommendedName>
</protein>
<evidence type="ECO:0000256" key="2">
    <source>
        <dbReference type="ARBA" id="ARBA00022803"/>
    </source>
</evidence>
<dbReference type="InterPro" id="IPR019734">
    <property type="entry name" value="TPR_rpt"/>
</dbReference>
<keyword evidence="2 3" id="KW-0802">TPR repeat</keyword>
<organism evidence="4 6">
    <name type="scientific">Rotaria socialis</name>
    <dbReference type="NCBI Taxonomy" id="392032"/>
    <lineage>
        <taxon>Eukaryota</taxon>
        <taxon>Metazoa</taxon>
        <taxon>Spiralia</taxon>
        <taxon>Gnathifera</taxon>
        <taxon>Rotifera</taxon>
        <taxon>Eurotatoria</taxon>
        <taxon>Bdelloidea</taxon>
        <taxon>Philodinida</taxon>
        <taxon>Philodinidae</taxon>
        <taxon>Rotaria</taxon>
    </lineage>
</organism>